<evidence type="ECO:0000313" key="5">
    <source>
        <dbReference type="EMBL" id="PIQ70350.1"/>
    </source>
</evidence>
<reference evidence="5 6" key="1">
    <citation type="submission" date="2017-09" db="EMBL/GenBank/DDBJ databases">
        <title>Depth-based differentiation of microbial function through sediment-hosted aquifers and enrichment of novel symbionts in the deep terrestrial subsurface.</title>
        <authorList>
            <person name="Probst A.J."/>
            <person name="Ladd B."/>
            <person name="Jarett J.K."/>
            <person name="Geller-Mcgrath D.E."/>
            <person name="Sieber C.M."/>
            <person name="Emerson J.B."/>
            <person name="Anantharaman K."/>
            <person name="Thomas B.C."/>
            <person name="Malmstrom R."/>
            <person name="Stieglmeier M."/>
            <person name="Klingl A."/>
            <person name="Woyke T."/>
            <person name="Ryan C.M."/>
            <person name="Banfield J.F."/>
        </authorList>
    </citation>
    <scope>NUCLEOTIDE SEQUENCE [LARGE SCALE GENOMIC DNA]</scope>
    <source>
        <strain evidence="5">CG11_big_fil_rev_8_21_14_0_20_40_12</strain>
    </source>
</reference>
<evidence type="ECO:0000256" key="1">
    <source>
        <dbReference type="ARBA" id="ARBA00022722"/>
    </source>
</evidence>
<dbReference type="GO" id="GO:0004519">
    <property type="term" value="F:endonuclease activity"/>
    <property type="evidence" value="ECO:0007669"/>
    <property type="project" value="UniProtKB-KW"/>
</dbReference>
<dbReference type="EMBL" id="PCVI01000016">
    <property type="protein sequence ID" value="PIQ70350.1"/>
    <property type="molecule type" value="Genomic_DNA"/>
</dbReference>
<evidence type="ECO:0000259" key="4">
    <source>
        <dbReference type="PROSITE" id="PS50830"/>
    </source>
</evidence>
<sequence>MPIRLIGIDAPEKGKPYYNEARSFLMNLLGNKKVTVEYVQVQNDNYGKLRGYLWVACDYPNQKYCQSSDLQKAENSAKKERLGIWSKE</sequence>
<dbReference type="AlphaFoldDB" id="A0A2H0KGH3"/>
<evidence type="ECO:0000313" key="6">
    <source>
        <dbReference type="Proteomes" id="UP000231371"/>
    </source>
</evidence>
<feature type="domain" description="TNase-like" evidence="4">
    <location>
        <begin position="1"/>
        <end position="87"/>
    </location>
</feature>
<dbReference type="PANTHER" id="PTHR12302">
    <property type="entry name" value="EBNA2 BINDING PROTEIN P100"/>
    <property type="match status" value="1"/>
</dbReference>
<dbReference type="PANTHER" id="PTHR12302:SF3">
    <property type="entry name" value="SERINE_THREONINE-PROTEIN KINASE 31"/>
    <property type="match status" value="1"/>
</dbReference>
<dbReference type="Proteomes" id="UP000231371">
    <property type="component" value="Unassembled WGS sequence"/>
</dbReference>
<organism evidence="5 6">
    <name type="scientific">Candidatus Shapirobacteria bacterium CG11_big_fil_rev_8_21_14_0_20_40_12</name>
    <dbReference type="NCBI Taxonomy" id="1974889"/>
    <lineage>
        <taxon>Bacteria</taxon>
        <taxon>Candidatus Shapironibacteriota</taxon>
    </lineage>
</organism>
<dbReference type="SMART" id="SM00318">
    <property type="entry name" value="SNc"/>
    <property type="match status" value="1"/>
</dbReference>
<keyword evidence="2" id="KW-0255">Endonuclease</keyword>
<dbReference type="Gene3D" id="2.40.50.90">
    <property type="match status" value="1"/>
</dbReference>
<proteinExistence type="predicted"/>
<protein>
    <recommendedName>
        <fullName evidence="4">TNase-like domain-containing protein</fullName>
    </recommendedName>
</protein>
<name>A0A2H0KGH3_9BACT</name>
<evidence type="ECO:0000256" key="3">
    <source>
        <dbReference type="ARBA" id="ARBA00022801"/>
    </source>
</evidence>
<dbReference type="GO" id="GO:0016787">
    <property type="term" value="F:hydrolase activity"/>
    <property type="evidence" value="ECO:0007669"/>
    <property type="project" value="UniProtKB-KW"/>
</dbReference>
<keyword evidence="1" id="KW-0540">Nuclease</keyword>
<accession>A0A2H0KGH3</accession>
<dbReference type="InterPro" id="IPR016071">
    <property type="entry name" value="Staphylococal_nuclease_OB-fold"/>
</dbReference>
<dbReference type="PROSITE" id="PS50830">
    <property type="entry name" value="TNASE_3"/>
    <property type="match status" value="1"/>
</dbReference>
<dbReference type="SUPFAM" id="SSF50199">
    <property type="entry name" value="Staphylococcal nuclease"/>
    <property type="match status" value="1"/>
</dbReference>
<keyword evidence="3" id="KW-0378">Hydrolase</keyword>
<comment type="caution">
    <text evidence="5">The sequence shown here is derived from an EMBL/GenBank/DDBJ whole genome shotgun (WGS) entry which is preliminary data.</text>
</comment>
<evidence type="ECO:0000256" key="2">
    <source>
        <dbReference type="ARBA" id="ARBA00022759"/>
    </source>
</evidence>
<gene>
    <name evidence="5" type="ORF">COV89_00930</name>
</gene>
<dbReference type="Pfam" id="PF00565">
    <property type="entry name" value="SNase"/>
    <property type="match status" value="1"/>
</dbReference>
<dbReference type="InterPro" id="IPR035437">
    <property type="entry name" value="SNase_OB-fold_sf"/>
</dbReference>